<name>C7ND61_LEPBD</name>
<dbReference type="KEGG" id="lba:Lebu_2080"/>
<organism evidence="2 3">
    <name type="scientific">Leptotrichia buccalis (strain ATCC 14201 / DSM 1135 / JCM 12969 / NCTC 10249 / C-1013-b)</name>
    <dbReference type="NCBI Taxonomy" id="523794"/>
    <lineage>
        <taxon>Bacteria</taxon>
        <taxon>Fusobacteriati</taxon>
        <taxon>Fusobacteriota</taxon>
        <taxon>Fusobacteriia</taxon>
        <taxon>Fusobacteriales</taxon>
        <taxon>Leptotrichiaceae</taxon>
        <taxon>Leptotrichia</taxon>
    </lineage>
</organism>
<dbReference type="InterPro" id="IPR021683">
    <property type="entry name" value="DUF3267"/>
</dbReference>
<evidence type="ECO:0000256" key="1">
    <source>
        <dbReference type="SAM" id="Phobius"/>
    </source>
</evidence>
<feature type="transmembrane region" description="Helical" evidence="1">
    <location>
        <begin position="136"/>
        <end position="157"/>
    </location>
</feature>
<dbReference type="HOGENOM" id="CLU_114909_0_0_0"/>
<sequence>MKYIKKIPEENKEYTGELLRTGWKKLKEPKLSLVMLIAIPVGIFLMLLNIKYCLYFFPKLNEIINYSENSFAIEFKLGIWQLILYLIITVLFLILHEFIHLLFVPNFFKSKRTFWGMRLLYFFTYTEEEMSKFRMAVIFIAPLLFLSFIFPVILNILGIMNGFIMFLCVLNAGGSCVDVFYTLLILFKIPNGSIVKNNGAVTFYKKR</sequence>
<dbReference type="EMBL" id="CP001685">
    <property type="protein sequence ID" value="ACV39939.1"/>
    <property type="molecule type" value="Genomic_DNA"/>
</dbReference>
<dbReference type="eggNOG" id="ENOG5030744">
    <property type="taxonomic scope" value="Bacteria"/>
</dbReference>
<dbReference type="Pfam" id="PF11667">
    <property type="entry name" value="DUF3267"/>
    <property type="match status" value="1"/>
</dbReference>
<dbReference type="STRING" id="523794.Lebu_2080"/>
<proteinExistence type="predicted"/>
<gene>
    <name evidence="2" type="ordered locus">Lebu_2080</name>
</gene>
<reference evidence="2 3" key="1">
    <citation type="journal article" date="2009" name="Stand. Genomic Sci.">
        <title>Complete genome sequence of Leptotrichia buccalis type strain (C-1013-b).</title>
        <authorList>
            <person name="Ivanova N."/>
            <person name="Gronow S."/>
            <person name="Lapidus A."/>
            <person name="Copeland A."/>
            <person name="Glavina Del Rio T."/>
            <person name="Nolan M."/>
            <person name="Lucas S."/>
            <person name="Chen F."/>
            <person name="Tice H."/>
            <person name="Cheng J.F."/>
            <person name="Saunders E."/>
            <person name="Bruce D."/>
            <person name="Goodwin L."/>
            <person name="Brettin T."/>
            <person name="Detter J.C."/>
            <person name="Han C."/>
            <person name="Pitluck S."/>
            <person name="Mikhailova N."/>
            <person name="Pati A."/>
            <person name="Mavrommatis K."/>
            <person name="Chen A."/>
            <person name="Palaniappan K."/>
            <person name="Land M."/>
            <person name="Hauser L."/>
            <person name="Chang Y.J."/>
            <person name="Jeffries C.D."/>
            <person name="Chain P."/>
            <person name="Rohde C."/>
            <person name="Goker M."/>
            <person name="Bristow J."/>
            <person name="Eisen J.A."/>
            <person name="Markowitz V."/>
            <person name="Hugenholtz P."/>
            <person name="Kyrpides N.C."/>
            <person name="Klenk H.P."/>
        </authorList>
    </citation>
    <scope>NUCLEOTIDE SEQUENCE [LARGE SCALE GENOMIC DNA]</scope>
    <source>
        <strain evidence="3">ATCC 14201 / DSM 1135 / JCM 12969 / NCTC 10249 / C-1013-b</strain>
    </source>
</reference>
<keyword evidence="3" id="KW-1185">Reference proteome</keyword>
<dbReference type="RefSeq" id="WP_015770274.1">
    <property type="nucleotide sequence ID" value="NC_013192.1"/>
</dbReference>
<keyword evidence="1" id="KW-0472">Membrane</keyword>
<keyword evidence="1" id="KW-0812">Transmembrane</keyword>
<feature type="transmembrane region" description="Helical" evidence="1">
    <location>
        <begin position="33"/>
        <end position="57"/>
    </location>
</feature>
<dbReference type="OrthoDB" id="1778118at2"/>
<dbReference type="Proteomes" id="UP000001910">
    <property type="component" value="Chromosome"/>
</dbReference>
<keyword evidence="1" id="KW-1133">Transmembrane helix</keyword>
<evidence type="ECO:0008006" key="4">
    <source>
        <dbReference type="Google" id="ProtNLM"/>
    </source>
</evidence>
<evidence type="ECO:0000313" key="2">
    <source>
        <dbReference type="EMBL" id="ACV39939.1"/>
    </source>
</evidence>
<dbReference type="AlphaFoldDB" id="C7ND61"/>
<feature type="transmembrane region" description="Helical" evidence="1">
    <location>
        <begin position="163"/>
        <end position="187"/>
    </location>
</feature>
<evidence type="ECO:0000313" key="3">
    <source>
        <dbReference type="Proteomes" id="UP000001910"/>
    </source>
</evidence>
<protein>
    <recommendedName>
        <fullName evidence="4">DUF3267 domain-containing protein</fullName>
    </recommendedName>
</protein>
<feature type="transmembrane region" description="Helical" evidence="1">
    <location>
        <begin position="77"/>
        <end position="103"/>
    </location>
</feature>
<accession>C7ND61</accession>